<sequence length="107" mass="11867">MRRPASPRLPRRLAACGPDLPRLRPGRIPLHDSCSTPASDGHSMVTISSDGRWIVGDMVMATVKKGKPDLRKNVMPAVIVRPQIQERYNMADTSSNSRSIQESEDED</sequence>
<dbReference type="GO" id="GO:0006412">
    <property type="term" value="P:translation"/>
    <property type="evidence" value="ECO:0007669"/>
    <property type="project" value="InterPro"/>
</dbReference>
<accession>A0AAQ3SZY0</accession>
<keyword evidence="6" id="KW-1185">Reference proteome</keyword>
<proteinExistence type="inferred from homology"/>
<dbReference type="InterPro" id="IPR000218">
    <property type="entry name" value="Ribosomal_uL14"/>
</dbReference>
<dbReference type="EMBL" id="CP144747">
    <property type="protein sequence ID" value="WVZ64173.1"/>
    <property type="molecule type" value="Genomic_DNA"/>
</dbReference>
<comment type="similarity">
    <text evidence="1">Belongs to the universal ribosomal protein uL14 family.</text>
</comment>
<feature type="compositionally biased region" description="Polar residues" evidence="4">
    <location>
        <begin position="91"/>
        <end position="100"/>
    </location>
</feature>
<dbReference type="SUPFAM" id="SSF50193">
    <property type="entry name" value="Ribosomal protein L14"/>
    <property type="match status" value="1"/>
</dbReference>
<dbReference type="InterPro" id="IPR036853">
    <property type="entry name" value="Ribosomal_uL14_sf"/>
</dbReference>
<dbReference type="Pfam" id="PF00238">
    <property type="entry name" value="Ribosomal_L14"/>
    <property type="match status" value="1"/>
</dbReference>
<feature type="region of interest" description="Disordered" evidence="4">
    <location>
        <begin position="88"/>
        <end position="107"/>
    </location>
</feature>
<keyword evidence="2" id="KW-0689">Ribosomal protein</keyword>
<evidence type="ECO:0000313" key="5">
    <source>
        <dbReference type="EMBL" id="WVZ64173.1"/>
    </source>
</evidence>
<name>A0AAQ3SZY0_PASNO</name>
<evidence type="ECO:0000256" key="1">
    <source>
        <dbReference type="ARBA" id="ARBA00010745"/>
    </source>
</evidence>
<dbReference type="Gene3D" id="2.40.150.20">
    <property type="entry name" value="Ribosomal protein L14"/>
    <property type="match status" value="1"/>
</dbReference>
<feature type="compositionally biased region" description="Basic residues" evidence="4">
    <location>
        <begin position="1"/>
        <end position="11"/>
    </location>
</feature>
<feature type="region of interest" description="Disordered" evidence="4">
    <location>
        <begin position="1"/>
        <end position="20"/>
    </location>
</feature>
<keyword evidence="3" id="KW-0687">Ribonucleoprotein</keyword>
<gene>
    <name evidence="5" type="ORF">U9M48_013735</name>
</gene>
<dbReference type="AlphaFoldDB" id="A0AAQ3SZY0"/>
<reference evidence="5 6" key="1">
    <citation type="submission" date="2024-02" db="EMBL/GenBank/DDBJ databases">
        <title>High-quality chromosome-scale genome assembly of Pensacola bahiagrass (Paspalum notatum Flugge var. saurae).</title>
        <authorList>
            <person name="Vega J.M."/>
            <person name="Podio M."/>
            <person name="Orjuela J."/>
            <person name="Siena L.A."/>
            <person name="Pessino S.C."/>
            <person name="Combes M.C."/>
            <person name="Mariac C."/>
            <person name="Albertini E."/>
            <person name="Pupilli F."/>
            <person name="Ortiz J.P.A."/>
            <person name="Leblanc O."/>
        </authorList>
    </citation>
    <scope>NUCLEOTIDE SEQUENCE [LARGE SCALE GENOMIC DNA]</scope>
    <source>
        <strain evidence="5">R1</strain>
        <tissue evidence="5">Leaf</tissue>
    </source>
</reference>
<dbReference type="GO" id="GO:0003735">
    <property type="term" value="F:structural constituent of ribosome"/>
    <property type="evidence" value="ECO:0007669"/>
    <property type="project" value="InterPro"/>
</dbReference>
<dbReference type="GO" id="GO:0005840">
    <property type="term" value="C:ribosome"/>
    <property type="evidence" value="ECO:0007669"/>
    <property type="project" value="InterPro"/>
</dbReference>
<evidence type="ECO:0000256" key="3">
    <source>
        <dbReference type="ARBA" id="ARBA00023274"/>
    </source>
</evidence>
<evidence type="ECO:0000256" key="2">
    <source>
        <dbReference type="ARBA" id="ARBA00022980"/>
    </source>
</evidence>
<protein>
    <submittedName>
        <fullName evidence="5">Uncharacterized protein</fullName>
    </submittedName>
</protein>
<evidence type="ECO:0000256" key="4">
    <source>
        <dbReference type="SAM" id="MobiDB-lite"/>
    </source>
</evidence>
<evidence type="ECO:0000313" key="6">
    <source>
        <dbReference type="Proteomes" id="UP001341281"/>
    </source>
</evidence>
<organism evidence="5 6">
    <name type="scientific">Paspalum notatum var. saurae</name>
    <dbReference type="NCBI Taxonomy" id="547442"/>
    <lineage>
        <taxon>Eukaryota</taxon>
        <taxon>Viridiplantae</taxon>
        <taxon>Streptophyta</taxon>
        <taxon>Embryophyta</taxon>
        <taxon>Tracheophyta</taxon>
        <taxon>Spermatophyta</taxon>
        <taxon>Magnoliopsida</taxon>
        <taxon>Liliopsida</taxon>
        <taxon>Poales</taxon>
        <taxon>Poaceae</taxon>
        <taxon>PACMAD clade</taxon>
        <taxon>Panicoideae</taxon>
        <taxon>Andropogonodae</taxon>
        <taxon>Paspaleae</taxon>
        <taxon>Paspalinae</taxon>
        <taxon>Paspalum</taxon>
    </lineage>
</organism>
<dbReference type="Proteomes" id="UP001341281">
    <property type="component" value="Chromosome 03"/>
</dbReference>